<dbReference type="AlphaFoldDB" id="A0AA96GGS2"/>
<gene>
    <name evidence="3" type="ORF">PP769_15875</name>
</gene>
<accession>A0AA96GGS2</accession>
<proteinExistence type="inferred from homology"/>
<dbReference type="Gene3D" id="1.20.1600.10">
    <property type="entry name" value="Outer membrane efflux proteins (OEP)"/>
    <property type="match status" value="1"/>
</dbReference>
<comment type="subcellular location">
    <subcellularLocation>
        <location evidence="2">Cell membrane</location>
        <topology evidence="2">Lipid-anchor</topology>
    </subcellularLocation>
</comment>
<keyword evidence="2" id="KW-0564">Palmitate</keyword>
<keyword evidence="4" id="KW-1185">Reference proteome</keyword>
<name>A0AA96GGS2_9BACT</name>
<dbReference type="PANTHER" id="PTHR30203:SF30">
    <property type="entry name" value="OUTER MEMBRANE PROTEIN-RELATED"/>
    <property type="match status" value="1"/>
</dbReference>
<dbReference type="Proteomes" id="UP001302719">
    <property type="component" value="Chromosome"/>
</dbReference>
<organism evidence="3 4">
    <name type="scientific">Candidatus Nitrospira allomarina</name>
    <dbReference type="NCBI Taxonomy" id="3020900"/>
    <lineage>
        <taxon>Bacteria</taxon>
        <taxon>Pseudomonadati</taxon>
        <taxon>Nitrospirota</taxon>
        <taxon>Nitrospiria</taxon>
        <taxon>Nitrospirales</taxon>
        <taxon>Nitrospiraceae</taxon>
        <taxon>Nitrospira</taxon>
    </lineage>
</organism>
<dbReference type="KEGG" id="nall:PP769_15875"/>
<dbReference type="EMBL" id="CP116967">
    <property type="protein sequence ID" value="WNM57431.1"/>
    <property type="molecule type" value="Genomic_DNA"/>
</dbReference>
<keyword evidence="2" id="KW-0472">Membrane</keyword>
<keyword evidence="2" id="KW-0812">Transmembrane</keyword>
<evidence type="ECO:0000256" key="1">
    <source>
        <dbReference type="ARBA" id="ARBA00007613"/>
    </source>
</evidence>
<evidence type="ECO:0000256" key="2">
    <source>
        <dbReference type="RuleBase" id="RU362097"/>
    </source>
</evidence>
<keyword evidence="2" id="KW-1134">Transmembrane beta strand</keyword>
<comment type="similarity">
    <text evidence="1 2">Belongs to the outer membrane factor (OMF) (TC 1.B.17) family.</text>
</comment>
<dbReference type="NCBIfam" id="TIGR01845">
    <property type="entry name" value="outer_NodT"/>
    <property type="match status" value="1"/>
</dbReference>
<dbReference type="SUPFAM" id="SSF56954">
    <property type="entry name" value="Outer membrane efflux proteins (OEP)"/>
    <property type="match status" value="1"/>
</dbReference>
<evidence type="ECO:0000313" key="3">
    <source>
        <dbReference type="EMBL" id="WNM57431.1"/>
    </source>
</evidence>
<dbReference type="RefSeq" id="WP_312641905.1">
    <property type="nucleotide sequence ID" value="NZ_CP116967.1"/>
</dbReference>
<dbReference type="InterPro" id="IPR010131">
    <property type="entry name" value="MdtP/NodT-like"/>
</dbReference>
<sequence>MYSSLIILSMILLLNGCTGLKTDLAIPENEMPTSFKDKTDTTNIADIQWKDYFVDPLLHKLIDTAIKNNIDLQMALQRIEIARSSVRAASGALMPTMDLGVGTAIRRFGRYTMDGAGNSTTDITPGQTVPTNLPDLFVGLQSSWEVDIWGKLQNQRSSAMAKFLGSIEGTSFVVSNLVADVAIYYNELRALDNELDIIRQTLHTQYESLEVIELQKETGRATELAVELFKAQVLNTSILEKEVLQQITITENHINFLLGRFPQPIERTKGEYFTDIPHEISSGVPSQLLANRPDVREAEFQIKASKFDLKVAKAAFFPTFNITASFGFQAFNPDFLFVAPASIAYTTVGTLVAPLINRNALRAQFHLAEANQLTAMYHYQKTILNAYVEVANELSNIHNLRKINALKKQQNKVLRQSVETSHVLYRYGRASYLEVLIAQRNALQSNLELINFAKQLRIAVVKIYKALGGGWK</sequence>
<keyword evidence="2" id="KW-0449">Lipoprotein</keyword>
<dbReference type="InterPro" id="IPR003423">
    <property type="entry name" value="OMP_efflux"/>
</dbReference>
<dbReference type="GO" id="GO:0005886">
    <property type="term" value="C:plasma membrane"/>
    <property type="evidence" value="ECO:0007669"/>
    <property type="project" value="UniProtKB-SubCell"/>
</dbReference>
<reference evidence="3 4" key="1">
    <citation type="submission" date="2023-01" db="EMBL/GenBank/DDBJ databases">
        <title>Cultivation and genomic characterization of new, ubiquitous marine nitrite-oxidizing bacteria from the Nitrospirales.</title>
        <authorList>
            <person name="Mueller A.J."/>
            <person name="Daebeler A."/>
            <person name="Herbold C.W."/>
            <person name="Kirkegaard R.H."/>
            <person name="Daims H."/>
        </authorList>
    </citation>
    <scope>NUCLEOTIDE SEQUENCE [LARGE SCALE GENOMIC DNA]</scope>
    <source>
        <strain evidence="3 4">VA</strain>
    </source>
</reference>
<dbReference type="PANTHER" id="PTHR30203">
    <property type="entry name" value="OUTER MEMBRANE CATION EFFLUX PROTEIN"/>
    <property type="match status" value="1"/>
</dbReference>
<dbReference type="Pfam" id="PF02321">
    <property type="entry name" value="OEP"/>
    <property type="match status" value="2"/>
</dbReference>
<evidence type="ECO:0000313" key="4">
    <source>
        <dbReference type="Proteomes" id="UP001302719"/>
    </source>
</evidence>
<protein>
    <submittedName>
        <fullName evidence="3">TolC family protein</fullName>
    </submittedName>
</protein>
<dbReference type="Gene3D" id="2.20.200.10">
    <property type="entry name" value="Outer membrane efflux proteins (OEP)"/>
    <property type="match status" value="1"/>
</dbReference>
<dbReference type="GO" id="GO:0015562">
    <property type="term" value="F:efflux transmembrane transporter activity"/>
    <property type="evidence" value="ECO:0007669"/>
    <property type="project" value="InterPro"/>
</dbReference>